<accession>A0A5P9JXC8</accession>
<dbReference type="InterPro" id="IPR000914">
    <property type="entry name" value="SBP_5_dom"/>
</dbReference>
<dbReference type="GO" id="GO:0015833">
    <property type="term" value="P:peptide transport"/>
    <property type="evidence" value="ECO:0007669"/>
    <property type="project" value="TreeGrafter"/>
</dbReference>
<dbReference type="EMBL" id="CP045423">
    <property type="protein sequence ID" value="QFU16070.1"/>
    <property type="molecule type" value="Genomic_DNA"/>
</dbReference>
<comment type="subcellular location">
    <subcellularLocation>
        <location evidence="1">Periplasm</location>
    </subcellularLocation>
</comment>
<organism evidence="6 7">
    <name type="scientific">Microvirga thermotolerans</name>
    <dbReference type="NCBI Taxonomy" id="2651334"/>
    <lineage>
        <taxon>Bacteria</taxon>
        <taxon>Pseudomonadati</taxon>
        <taxon>Pseudomonadota</taxon>
        <taxon>Alphaproteobacteria</taxon>
        <taxon>Hyphomicrobiales</taxon>
        <taxon>Methylobacteriaceae</taxon>
        <taxon>Microvirga</taxon>
    </lineage>
</organism>
<keyword evidence="7" id="KW-1185">Reference proteome</keyword>
<dbReference type="InterPro" id="IPR030678">
    <property type="entry name" value="Peptide/Ni-bd"/>
</dbReference>
<dbReference type="GO" id="GO:0030288">
    <property type="term" value="C:outer membrane-bounded periplasmic space"/>
    <property type="evidence" value="ECO:0007669"/>
    <property type="project" value="UniProtKB-ARBA"/>
</dbReference>
<dbReference type="RefSeq" id="WP_152585715.1">
    <property type="nucleotide sequence ID" value="NZ_CP045423.1"/>
</dbReference>
<dbReference type="PIRSF" id="PIRSF002741">
    <property type="entry name" value="MppA"/>
    <property type="match status" value="1"/>
</dbReference>
<protein>
    <submittedName>
        <fullName evidence="6">ABC transporter substrate-binding protein</fullName>
    </submittedName>
</protein>
<dbReference type="Gene3D" id="3.40.190.10">
    <property type="entry name" value="Periplasmic binding protein-like II"/>
    <property type="match status" value="1"/>
</dbReference>
<evidence type="ECO:0000256" key="1">
    <source>
        <dbReference type="ARBA" id="ARBA00004418"/>
    </source>
</evidence>
<dbReference type="Proteomes" id="UP000325614">
    <property type="component" value="Chromosome"/>
</dbReference>
<evidence type="ECO:0000313" key="6">
    <source>
        <dbReference type="EMBL" id="QFU16070.1"/>
    </source>
</evidence>
<dbReference type="GO" id="GO:1904680">
    <property type="term" value="F:peptide transmembrane transporter activity"/>
    <property type="evidence" value="ECO:0007669"/>
    <property type="project" value="TreeGrafter"/>
</dbReference>
<sequence length="528" mass="56652">MKPLSRLKSLGITVSLVGLLGISPSYAADLIIGSSTEPSALDPHFSRTGNNQNIAAQIFDRLISPDPNLQVTPALAESWQNIDPTTWRIKLRSGVTFQDGSPLSAEDVVFSLNRVKDIPNSPAPFTGNVGSIAGMTVVDPLTIEFKTKNPTPDFIEQVGLVYIVQKKLAEGKTIEAFNDRSAAVGTGPYKVKEWVPGDHVTLVRNDSYWGKKPAFENVTIKFIANDAARVAALRSGSVDLIDAVPPGDVKTLSGVNGIKLWSIPSARVVYLALDASRDESPFVVGPDGKPLNPNPLKDVRVRQALSKLVNRQLIVDRILDGAGEPAGQIVPEGIGGADPSLKPPAVDMEGARKLLAEAGYPQGFGLTLHTSNDRFPGDAETAQAIGQMFARGGIKVNGVVAQPYNVYASAAGKQQFSAFIFSLGTTTPTSATSLRNLLMTPDKEAGTGSFNRTRYSNPQFDAKMKEATSEFDPQKRVTLLQEATRIAMNDVGVIPLFWPKVYWASKANVTYTPNRGEDLMAPLAGIAQ</sequence>
<dbReference type="GO" id="GO:0043190">
    <property type="term" value="C:ATP-binding cassette (ABC) transporter complex"/>
    <property type="evidence" value="ECO:0007669"/>
    <property type="project" value="InterPro"/>
</dbReference>
<evidence type="ECO:0000259" key="5">
    <source>
        <dbReference type="Pfam" id="PF00496"/>
    </source>
</evidence>
<dbReference type="Pfam" id="PF00496">
    <property type="entry name" value="SBP_bac_5"/>
    <property type="match status" value="1"/>
</dbReference>
<proteinExistence type="inferred from homology"/>
<keyword evidence="3" id="KW-0813">Transport</keyword>
<dbReference type="CDD" id="cd08498">
    <property type="entry name" value="PBP2_NikA_DppA_OppA_like_2"/>
    <property type="match status" value="1"/>
</dbReference>
<dbReference type="Gene3D" id="3.10.105.10">
    <property type="entry name" value="Dipeptide-binding Protein, Domain 3"/>
    <property type="match status" value="1"/>
</dbReference>
<dbReference type="KEGG" id="mico:GDR74_07455"/>
<evidence type="ECO:0000256" key="2">
    <source>
        <dbReference type="ARBA" id="ARBA00005695"/>
    </source>
</evidence>
<comment type="similarity">
    <text evidence="2">Belongs to the bacterial solute-binding protein 5 family.</text>
</comment>
<keyword evidence="4" id="KW-0732">Signal</keyword>
<name>A0A5P9JXC8_9HYPH</name>
<gene>
    <name evidence="6" type="ORF">GDR74_07455</name>
</gene>
<dbReference type="AlphaFoldDB" id="A0A5P9JXC8"/>
<dbReference type="PANTHER" id="PTHR30290">
    <property type="entry name" value="PERIPLASMIC BINDING COMPONENT OF ABC TRANSPORTER"/>
    <property type="match status" value="1"/>
</dbReference>
<reference evidence="6 7" key="1">
    <citation type="submission" date="2019-10" db="EMBL/GenBank/DDBJ databases">
        <title>Isolation, Identification of Microvirga thermotolerans HR1, a novel thermophilic bacterium and Comparative Genomics of the genus Microvirga.</title>
        <authorList>
            <person name="Li J."/>
            <person name="Zhang W."/>
            <person name="Lin M."/>
            <person name="Wang J."/>
        </authorList>
    </citation>
    <scope>NUCLEOTIDE SEQUENCE [LARGE SCALE GENOMIC DNA]</scope>
    <source>
        <strain evidence="6 7">HR1</strain>
    </source>
</reference>
<dbReference type="SUPFAM" id="SSF53850">
    <property type="entry name" value="Periplasmic binding protein-like II"/>
    <property type="match status" value="1"/>
</dbReference>
<evidence type="ECO:0000313" key="7">
    <source>
        <dbReference type="Proteomes" id="UP000325614"/>
    </source>
</evidence>
<evidence type="ECO:0000256" key="3">
    <source>
        <dbReference type="ARBA" id="ARBA00022448"/>
    </source>
</evidence>
<evidence type="ECO:0000256" key="4">
    <source>
        <dbReference type="ARBA" id="ARBA00022729"/>
    </source>
</evidence>
<dbReference type="Gene3D" id="3.90.76.10">
    <property type="entry name" value="Dipeptide-binding Protein, Domain 1"/>
    <property type="match status" value="1"/>
</dbReference>
<dbReference type="PANTHER" id="PTHR30290:SF9">
    <property type="entry name" value="OLIGOPEPTIDE-BINDING PROTEIN APPA"/>
    <property type="match status" value="1"/>
</dbReference>
<dbReference type="InterPro" id="IPR039424">
    <property type="entry name" value="SBP_5"/>
</dbReference>
<feature type="domain" description="Solute-binding protein family 5" evidence="5">
    <location>
        <begin position="70"/>
        <end position="438"/>
    </location>
</feature>